<organism evidence="1 2">
    <name type="scientific">Paenibacillus donghaensis</name>
    <dbReference type="NCBI Taxonomy" id="414771"/>
    <lineage>
        <taxon>Bacteria</taxon>
        <taxon>Bacillati</taxon>
        <taxon>Bacillota</taxon>
        <taxon>Bacilli</taxon>
        <taxon>Bacillales</taxon>
        <taxon>Paenibacillaceae</taxon>
        <taxon>Paenibacillus</taxon>
    </lineage>
</organism>
<reference evidence="1 2" key="1">
    <citation type="submission" date="2017-06" db="EMBL/GenBank/DDBJ databases">
        <title>Complete genome sequence of Paenibacillus donghaensis KCTC 13049T isolated from East Sea sediment, South Korea.</title>
        <authorList>
            <person name="Jung B.K."/>
            <person name="Hong S.-J."/>
            <person name="Shin J.-H."/>
        </authorList>
    </citation>
    <scope>NUCLEOTIDE SEQUENCE [LARGE SCALE GENOMIC DNA]</scope>
    <source>
        <strain evidence="1 2">KCTC 13049</strain>
    </source>
</reference>
<dbReference type="AlphaFoldDB" id="A0A2Z2KD14"/>
<dbReference type="EMBL" id="CP021780">
    <property type="protein sequence ID" value="ASA24606.1"/>
    <property type="molecule type" value="Genomic_DNA"/>
</dbReference>
<evidence type="ECO:0000313" key="2">
    <source>
        <dbReference type="Proteomes" id="UP000249890"/>
    </source>
</evidence>
<evidence type="ECO:0000313" key="1">
    <source>
        <dbReference type="EMBL" id="ASA24606.1"/>
    </source>
</evidence>
<dbReference type="Proteomes" id="UP000249890">
    <property type="component" value="Chromosome"/>
</dbReference>
<accession>A0A2Z2KD14</accession>
<proteinExistence type="predicted"/>
<dbReference type="RefSeq" id="WP_087918576.1">
    <property type="nucleotide sequence ID" value="NZ_CP021780.1"/>
</dbReference>
<protein>
    <submittedName>
        <fullName evidence="1">Uncharacterized protein</fullName>
    </submittedName>
</protein>
<gene>
    <name evidence="1" type="ORF">B9T62_29945</name>
</gene>
<sequence length="59" mass="7045">MKMLLEITVRKMWTSIEHIVRRTVDFLKSNEGRQMLIQVVIVWGIEFVSMYRCGVYPGR</sequence>
<dbReference type="OrthoDB" id="9961955at2"/>
<name>A0A2Z2KD14_9BACL</name>
<keyword evidence="2" id="KW-1185">Reference proteome</keyword>
<dbReference type="KEGG" id="pdh:B9T62_29945"/>